<accession>A0ABV4U2G0</accession>
<feature type="transmembrane region" description="Helical" evidence="1">
    <location>
        <begin position="183"/>
        <end position="202"/>
    </location>
</feature>
<dbReference type="Proteomes" id="UP001575105">
    <property type="component" value="Unassembled WGS sequence"/>
</dbReference>
<feature type="transmembrane region" description="Helical" evidence="1">
    <location>
        <begin position="36"/>
        <end position="53"/>
    </location>
</feature>
<reference evidence="2 3" key="1">
    <citation type="submission" date="2024-08" db="EMBL/GenBank/DDBJ databases">
        <title>Whole-genome sequencing of halo(alkali)philic microorganisms from hypersaline lakes.</title>
        <authorList>
            <person name="Sorokin D.Y."/>
            <person name="Merkel A.Y."/>
            <person name="Messina E."/>
            <person name="Yakimov M."/>
        </authorList>
    </citation>
    <scope>NUCLEOTIDE SEQUENCE [LARGE SCALE GENOMIC DNA]</scope>
    <source>
        <strain evidence="2 3">AB-hyl4</strain>
    </source>
</reference>
<gene>
    <name evidence="2" type="ORF">ACERK3_04405</name>
</gene>
<proteinExistence type="predicted"/>
<name>A0ABV4U2G0_9BACT</name>
<organism evidence="2 3">
    <name type="scientific">Natronomicrosphaera hydrolytica</name>
    <dbReference type="NCBI Taxonomy" id="3242702"/>
    <lineage>
        <taxon>Bacteria</taxon>
        <taxon>Pseudomonadati</taxon>
        <taxon>Planctomycetota</taxon>
        <taxon>Phycisphaerae</taxon>
        <taxon>Phycisphaerales</taxon>
        <taxon>Phycisphaeraceae</taxon>
        <taxon>Natronomicrosphaera</taxon>
    </lineage>
</organism>
<feature type="transmembrane region" description="Helical" evidence="1">
    <location>
        <begin position="65"/>
        <end position="88"/>
    </location>
</feature>
<feature type="transmembrane region" description="Helical" evidence="1">
    <location>
        <begin position="246"/>
        <end position="270"/>
    </location>
</feature>
<keyword evidence="1" id="KW-0472">Membrane</keyword>
<dbReference type="EMBL" id="JBGUBD010000002">
    <property type="protein sequence ID" value="MFA9477532.1"/>
    <property type="molecule type" value="Genomic_DNA"/>
</dbReference>
<keyword evidence="1" id="KW-1133">Transmembrane helix</keyword>
<keyword evidence="3" id="KW-1185">Reference proteome</keyword>
<comment type="caution">
    <text evidence="2">The sequence shown here is derived from an EMBL/GenBank/DDBJ whole genome shotgun (WGS) entry which is preliminary data.</text>
</comment>
<keyword evidence="1" id="KW-0812">Transmembrane</keyword>
<protein>
    <submittedName>
        <fullName evidence="2">Sodium-dependent bicarbonate transport family permease</fullName>
    </submittedName>
</protein>
<dbReference type="InterPro" id="IPR010293">
    <property type="entry name" value="Sbt_1"/>
</dbReference>
<feature type="transmembrane region" description="Helical" evidence="1">
    <location>
        <begin position="311"/>
        <end position="335"/>
    </location>
</feature>
<dbReference type="RefSeq" id="WP_425344454.1">
    <property type="nucleotide sequence ID" value="NZ_JBGUBD010000002.1"/>
</dbReference>
<dbReference type="Pfam" id="PF05982">
    <property type="entry name" value="Sbt_1"/>
    <property type="match status" value="1"/>
</dbReference>
<evidence type="ECO:0000313" key="2">
    <source>
        <dbReference type="EMBL" id="MFA9477532.1"/>
    </source>
</evidence>
<feature type="transmembrane region" description="Helical" evidence="1">
    <location>
        <begin position="131"/>
        <end position="149"/>
    </location>
</feature>
<feature type="transmembrane region" description="Helical" evidence="1">
    <location>
        <begin position="100"/>
        <end position="119"/>
    </location>
</feature>
<sequence>MDPSLIAQNVLSPPILFFALGLIATWVRSDLAVPPAVAKALSVYLLFAIGFHGGVELYRSGFEWIVIWTLGAAILASFLLPMAGYMVLRLRIRAADAAGIAACYGSVSAVTFITAISFLDRTEVAHSGYMVAAMALMESPAIISGVLLARWASRSKPTETPASPVAQPAAPHGRGWRALTHEALANGAVLLLLGSLVIGYLTGDAGWDALRPLVKEPFQGLLCLFLLDMGLVAAKRLGDLRQSGMMLLAFALLAPLAQAGVGIVTARALGLQPGDALLLTILFASASYIAVPAALRLALPDANPSLYLPMSLGVTFPLNIAVGIPLYMAIIEWWWMT</sequence>
<feature type="transmembrane region" description="Helical" evidence="1">
    <location>
        <begin position="6"/>
        <end position="27"/>
    </location>
</feature>
<evidence type="ECO:0000256" key="1">
    <source>
        <dbReference type="SAM" id="Phobius"/>
    </source>
</evidence>
<dbReference type="PANTHER" id="PTHR40400">
    <property type="entry name" value="SLR1512 PROTEIN"/>
    <property type="match status" value="1"/>
</dbReference>
<evidence type="ECO:0000313" key="3">
    <source>
        <dbReference type="Proteomes" id="UP001575105"/>
    </source>
</evidence>
<feature type="transmembrane region" description="Helical" evidence="1">
    <location>
        <begin position="276"/>
        <end position="299"/>
    </location>
</feature>
<dbReference type="PANTHER" id="PTHR40400:SF1">
    <property type="entry name" value="SLR1512 PROTEIN"/>
    <property type="match status" value="1"/>
</dbReference>